<evidence type="ECO:0000313" key="19">
    <source>
        <dbReference type="Proteomes" id="UP000095003"/>
    </source>
</evidence>
<comment type="caution">
    <text evidence="13">The sequence shown here is derived from an EMBL/GenBank/DDBJ whole genome shotgun (WGS) entry which is preliminary data.</text>
</comment>
<evidence type="ECO:0000256" key="6">
    <source>
        <dbReference type="ARBA" id="ARBA00023316"/>
    </source>
</evidence>
<dbReference type="Proteomes" id="UP000094067">
    <property type="component" value="Unassembled WGS sequence"/>
</dbReference>
<feature type="active site" description="Proton acceptor" evidence="7">
    <location>
        <position position="129"/>
    </location>
</feature>
<dbReference type="InterPro" id="IPR012338">
    <property type="entry name" value="Beta-lactam/transpept-like"/>
</dbReference>
<keyword evidence="4" id="KW-0133">Cell shape</keyword>
<feature type="active site" description="Acyl-ester intermediate" evidence="7">
    <location>
        <position position="126"/>
    </location>
</feature>
<dbReference type="Pfam" id="PF00768">
    <property type="entry name" value="Peptidase_S11"/>
    <property type="match status" value="1"/>
</dbReference>
<evidence type="ECO:0000256" key="3">
    <source>
        <dbReference type="ARBA" id="ARBA00022801"/>
    </source>
</evidence>
<keyword evidence="6" id="KW-0961">Cell wall biogenesis/degradation</keyword>
<dbReference type="GO" id="GO:0008360">
    <property type="term" value="P:regulation of cell shape"/>
    <property type="evidence" value="ECO:0007669"/>
    <property type="project" value="UniProtKB-KW"/>
</dbReference>
<evidence type="ECO:0000313" key="13">
    <source>
        <dbReference type="EMBL" id="ODM06492.1"/>
    </source>
</evidence>
<dbReference type="InterPro" id="IPR001967">
    <property type="entry name" value="Peptidase_S11_N"/>
</dbReference>
<protein>
    <submittedName>
        <fullName evidence="13 14">D-alanyl-D-alanine carboxypeptidase</fullName>
        <ecNumber evidence="13">3.4.16.4</ecNumber>
    </submittedName>
</protein>
<dbReference type="GO" id="GO:0006508">
    <property type="term" value="P:proteolysis"/>
    <property type="evidence" value="ECO:0007669"/>
    <property type="project" value="InterPro"/>
</dbReference>
<evidence type="ECO:0000256" key="8">
    <source>
        <dbReference type="PIRSR" id="PIRSR618044-2"/>
    </source>
</evidence>
<gene>
    <name evidence="13" type="primary">dacB_2</name>
    <name evidence="12" type="synonym">dacB_4</name>
    <name evidence="12" type="ORF">BEH84_06175</name>
    <name evidence="15" type="ORF">BEI59_02435</name>
    <name evidence="13" type="ORF">BEI61_02382</name>
    <name evidence="14" type="ORF">BEI63_32075</name>
</gene>
<sequence>MKCTNKRNLKAQGSPVFSRLKKILSRTAVICLLASLPAGALTGCGKEELPFAYNPDYEVSSYRVVNEVSSVVADSFADDLCVVIGDVGTENGAVDMSEATAAGLFDLNKNNVMYAKNVHERLQPASLTKIMTALVALKYGNPDDMITVTDEASITESGAVLCGLKPGDQLTLNQALHALLIHSANDAAAAIAVHIGGSIEGFAEMMNKEALAIGATNSHFVNPHGLTADNHYVTAYDLYLIFNEALKQDLINEIIHMTSYETVYMDKDGNSKSMSLKTTNQYLNGNFKAPEQVTIIGGKTGTTNAAGNCLILLSKDTSGNPYISVILRSKEKQILYTEMTELLNVIN</sequence>
<evidence type="ECO:0000256" key="4">
    <source>
        <dbReference type="ARBA" id="ARBA00022960"/>
    </source>
</evidence>
<dbReference type="SUPFAM" id="SSF56601">
    <property type="entry name" value="beta-lactamase/transpeptidase-like"/>
    <property type="match status" value="1"/>
</dbReference>
<evidence type="ECO:0000313" key="16">
    <source>
        <dbReference type="Proteomes" id="UP000094067"/>
    </source>
</evidence>
<keyword evidence="13" id="KW-0121">Carboxypeptidase</keyword>
<evidence type="ECO:0000259" key="11">
    <source>
        <dbReference type="Pfam" id="PF00768"/>
    </source>
</evidence>
<dbReference type="GO" id="GO:0009002">
    <property type="term" value="F:serine-type D-Ala-D-Ala carboxypeptidase activity"/>
    <property type="evidence" value="ECO:0007669"/>
    <property type="project" value="UniProtKB-EC"/>
</dbReference>
<organism evidence="13 16">
    <name type="scientific">Eisenbergiella tayi</name>
    <dbReference type="NCBI Taxonomy" id="1432052"/>
    <lineage>
        <taxon>Bacteria</taxon>
        <taxon>Bacillati</taxon>
        <taxon>Bacillota</taxon>
        <taxon>Clostridia</taxon>
        <taxon>Lachnospirales</taxon>
        <taxon>Lachnospiraceae</taxon>
        <taxon>Eisenbergiella</taxon>
    </lineage>
</organism>
<evidence type="ECO:0000313" key="15">
    <source>
        <dbReference type="EMBL" id="ODR56023.1"/>
    </source>
</evidence>
<feature type="domain" description="Peptidase S11 D-alanyl-D-alanine carboxypeptidase A N-terminal" evidence="11">
    <location>
        <begin position="97"/>
        <end position="329"/>
    </location>
</feature>
<dbReference type="PATRIC" id="fig|1432052.3.peg.6823"/>
<dbReference type="GO" id="GO:0009252">
    <property type="term" value="P:peptidoglycan biosynthetic process"/>
    <property type="evidence" value="ECO:0007669"/>
    <property type="project" value="UniProtKB-KW"/>
</dbReference>
<evidence type="ECO:0000313" key="14">
    <source>
        <dbReference type="EMBL" id="ODR44246.1"/>
    </source>
</evidence>
<keyword evidence="3 13" id="KW-0378">Hydrolase</keyword>
<keyword evidence="13" id="KW-0645">Protease</keyword>
<keyword evidence="2 10" id="KW-0732">Signal</keyword>
<dbReference type="Proteomes" id="UP000094869">
    <property type="component" value="Unassembled WGS sequence"/>
</dbReference>
<evidence type="ECO:0000256" key="5">
    <source>
        <dbReference type="ARBA" id="ARBA00022984"/>
    </source>
</evidence>
<evidence type="ECO:0000256" key="9">
    <source>
        <dbReference type="RuleBase" id="RU004016"/>
    </source>
</evidence>
<comment type="similarity">
    <text evidence="1 9">Belongs to the peptidase S11 family.</text>
</comment>
<dbReference type="PRINTS" id="PR00725">
    <property type="entry name" value="DADACBPTASE1"/>
</dbReference>
<dbReference type="Proteomes" id="UP000094271">
    <property type="component" value="Unassembled WGS sequence"/>
</dbReference>
<evidence type="ECO:0000256" key="2">
    <source>
        <dbReference type="ARBA" id="ARBA00022729"/>
    </source>
</evidence>
<dbReference type="RefSeq" id="WP_009252764.1">
    <property type="nucleotide sequence ID" value="NZ_BAABXS010000001.1"/>
</dbReference>
<dbReference type="EC" id="3.4.16.4" evidence="13"/>
<evidence type="ECO:0000256" key="10">
    <source>
        <dbReference type="SAM" id="SignalP"/>
    </source>
</evidence>
<evidence type="ECO:0000256" key="1">
    <source>
        <dbReference type="ARBA" id="ARBA00007164"/>
    </source>
</evidence>
<accession>A0A1E3ACL7</accession>
<dbReference type="PANTHER" id="PTHR21581">
    <property type="entry name" value="D-ALANYL-D-ALANINE CARBOXYPEPTIDASE"/>
    <property type="match status" value="1"/>
</dbReference>
<feature type="chain" id="PRO_5014540595" evidence="10">
    <location>
        <begin position="41"/>
        <end position="347"/>
    </location>
</feature>
<keyword evidence="18" id="KW-1185">Reference proteome</keyword>
<evidence type="ECO:0000313" key="17">
    <source>
        <dbReference type="Proteomes" id="UP000094271"/>
    </source>
</evidence>
<feature type="signal peptide" evidence="10">
    <location>
        <begin position="1"/>
        <end position="40"/>
    </location>
</feature>
<reference evidence="14 18" key="2">
    <citation type="submission" date="2016-08" db="EMBL/GenBank/DDBJ databases">
        <title>Characterization of Isolates of Eisenbergiella tayi Derived from Blood Cultures, Using Whole Genome Sequencing.</title>
        <authorList>
            <person name="Bernier A.-M."/>
            <person name="Burdz T."/>
            <person name="Wiebe D."/>
            <person name="Bernard K."/>
        </authorList>
    </citation>
    <scope>NUCLEOTIDE SEQUENCE [LARGE SCALE GENOMIC DNA]</scope>
    <source>
        <strain evidence="14 18">NML120146</strain>
    </source>
</reference>
<evidence type="ECO:0000313" key="18">
    <source>
        <dbReference type="Proteomes" id="UP000094869"/>
    </source>
</evidence>
<dbReference type="EMBL" id="MEHD01000056">
    <property type="protein sequence ID" value="ODR44246.1"/>
    <property type="molecule type" value="Genomic_DNA"/>
</dbReference>
<reference evidence="16 19" key="1">
    <citation type="submission" date="2016-07" db="EMBL/GenBank/DDBJ databases">
        <title>Characterization of isolates of Eisenbergiella tayi derived from blood cultures, using whole genome sequencing.</title>
        <authorList>
            <person name="Burdz T."/>
            <person name="Wiebe D."/>
            <person name="Huynh C."/>
            <person name="Bernard K."/>
        </authorList>
    </citation>
    <scope>NUCLEOTIDE SEQUENCE [LARGE SCALE GENOMIC DNA]</scope>
    <source>
        <strain evidence="13 16">NML 110608</strain>
        <strain evidence="12 19">NML 120489</strain>
    </source>
</reference>
<dbReference type="GeneID" id="93304156"/>
<dbReference type="EMBL" id="MCGH01000002">
    <property type="protein sequence ID" value="ODM06492.1"/>
    <property type="molecule type" value="Genomic_DNA"/>
</dbReference>
<dbReference type="EMBL" id="MEHA01000001">
    <property type="protein sequence ID" value="ODR56023.1"/>
    <property type="molecule type" value="Genomic_DNA"/>
</dbReference>
<feature type="binding site" evidence="8">
    <location>
        <position position="299"/>
    </location>
    <ligand>
        <name>substrate</name>
    </ligand>
</feature>
<proteinExistence type="inferred from homology"/>
<dbReference type="PANTHER" id="PTHR21581:SF6">
    <property type="entry name" value="TRAFFICKING PROTEIN PARTICLE COMPLEX SUBUNIT 12"/>
    <property type="match status" value="1"/>
</dbReference>
<dbReference type="AlphaFoldDB" id="A0A1E3ACL7"/>
<reference evidence="15 17" key="3">
    <citation type="submission" date="2016-08" db="EMBL/GenBank/DDBJ databases">
        <authorList>
            <person name="Seilhamer J.J."/>
        </authorList>
    </citation>
    <scope>NUCLEOTIDE SEQUENCE [LARGE SCALE GENOMIC DNA]</scope>
    <source>
        <strain evidence="15 17">NML150140-1</strain>
    </source>
</reference>
<dbReference type="Gene3D" id="3.40.710.10">
    <property type="entry name" value="DD-peptidase/beta-lactamase superfamily"/>
    <property type="match status" value="1"/>
</dbReference>
<feature type="active site" evidence="7">
    <location>
        <position position="183"/>
    </location>
</feature>
<dbReference type="InterPro" id="IPR018044">
    <property type="entry name" value="Peptidase_S11"/>
</dbReference>
<name>A0A1E3ACL7_9FIRM</name>
<keyword evidence="5" id="KW-0573">Peptidoglycan synthesis</keyword>
<dbReference type="Proteomes" id="UP000095003">
    <property type="component" value="Unassembled WGS sequence"/>
</dbReference>
<evidence type="ECO:0000256" key="7">
    <source>
        <dbReference type="PIRSR" id="PIRSR618044-1"/>
    </source>
</evidence>
<dbReference type="GO" id="GO:0071555">
    <property type="term" value="P:cell wall organization"/>
    <property type="evidence" value="ECO:0007669"/>
    <property type="project" value="UniProtKB-KW"/>
</dbReference>
<dbReference type="EMBL" id="MCGI01000009">
    <property type="protein sequence ID" value="ODM02620.1"/>
    <property type="molecule type" value="Genomic_DNA"/>
</dbReference>
<evidence type="ECO:0000313" key="12">
    <source>
        <dbReference type="EMBL" id="ODM02620.1"/>
    </source>
</evidence>